<dbReference type="Proteomes" id="UP001237448">
    <property type="component" value="Unassembled WGS sequence"/>
</dbReference>
<feature type="region of interest" description="Disordered" evidence="1">
    <location>
        <begin position="159"/>
        <end position="195"/>
    </location>
</feature>
<accession>A0ABU0FKQ3</accession>
<name>A0ABU0FKQ3_9HYPH</name>
<dbReference type="EMBL" id="JAUSVK010000001">
    <property type="protein sequence ID" value="MDQ0395186.1"/>
    <property type="molecule type" value="Genomic_DNA"/>
</dbReference>
<evidence type="ECO:0000313" key="2">
    <source>
        <dbReference type="EMBL" id="MDQ0395186.1"/>
    </source>
</evidence>
<feature type="compositionally biased region" description="Acidic residues" evidence="1">
    <location>
        <begin position="116"/>
        <end position="128"/>
    </location>
</feature>
<sequence length="195" mass="21495">MKTSAHNPYLNGHPEKLLTNYQLGNWHAWLDRNVERQPVGAMDGALRLRPGTRQSPALSDLAPGGRHDYLRGRMARDEAPEAKPARNPMAIMRALAKKCTPEEWADLHGMLRGAGGEEDPDQADDDMPENATQKPRVEAMDSARRLAFDAMFPNAGKVRSVDTYGQQPKRPPAPTQAGVDSFNAMFPGASRIKRG</sequence>
<keyword evidence="3" id="KW-1185">Reference proteome</keyword>
<feature type="region of interest" description="Disordered" evidence="1">
    <location>
        <begin position="111"/>
        <end position="134"/>
    </location>
</feature>
<evidence type="ECO:0000256" key="1">
    <source>
        <dbReference type="SAM" id="MobiDB-lite"/>
    </source>
</evidence>
<evidence type="ECO:0000313" key="3">
    <source>
        <dbReference type="Proteomes" id="UP001237448"/>
    </source>
</evidence>
<comment type="caution">
    <text evidence="2">The sequence shown here is derived from an EMBL/GenBank/DDBJ whole genome shotgun (WGS) entry which is preliminary data.</text>
</comment>
<reference evidence="2 3" key="1">
    <citation type="submission" date="2023-07" db="EMBL/GenBank/DDBJ databases">
        <title>Genomic Encyclopedia of Type Strains, Phase IV (KMG-IV): sequencing the most valuable type-strain genomes for metagenomic binning, comparative biology and taxonomic classification.</title>
        <authorList>
            <person name="Goeker M."/>
        </authorList>
    </citation>
    <scope>NUCLEOTIDE SEQUENCE [LARGE SCALE GENOMIC DNA]</scope>
    <source>
        <strain evidence="2 3">DSM 5896</strain>
    </source>
</reference>
<organism evidence="2 3">
    <name type="scientific">Labrys monachus</name>
    <dbReference type="NCBI Taxonomy" id="217067"/>
    <lineage>
        <taxon>Bacteria</taxon>
        <taxon>Pseudomonadati</taxon>
        <taxon>Pseudomonadota</taxon>
        <taxon>Alphaproteobacteria</taxon>
        <taxon>Hyphomicrobiales</taxon>
        <taxon>Xanthobacteraceae</taxon>
        <taxon>Labrys</taxon>
    </lineage>
</organism>
<dbReference type="RefSeq" id="WP_307433639.1">
    <property type="nucleotide sequence ID" value="NZ_JAUSVK010000001.1"/>
</dbReference>
<gene>
    <name evidence="2" type="ORF">J3R73_004978</name>
</gene>
<proteinExistence type="predicted"/>
<protein>
    <submittedName>
        <fullName evidence="2">Uncharacterized protein</fullName>
    </submittedName>
</protein>